<comment type="subcellular location">
    <subcellularLocation>
        <location evidence="1">Cell membrane</location>
        <topology evidence="1">Lipid-anchor</topology>
    </subcellularLocation>
    <subcellularLocation>
        <location evidence="2">Cytoplasm</location>
        <location evidence="2">Cytoskeleton</location>
    </subcellularLocation>
</comment>
<dbReference type="VEuPathDB" id="VectorBase:CSON008948"/>
<dbReference type="PROSITE" id="PS50108">
    <property type="entry name" value="CRIB"/>
    <property type="match status" value="1"/>
</dbReference>
<keyword evidence="8" id="KW-0564">Palmitate</keyword>
<evidence type="ECO:0000256" key="8">
    <source>
        <dbReference type="ARBA" id="ARBA00023139"/>
    </source>
</evidence>
<evidence type="ECO:0000256" key="3">
    <source>
        <dbReference type="ARBA" id="ARBA00005720"/>
    </source>
</evidence>
<dbReference type="EMBL" id="UFQS01000344">
    <property type="protein sequence ID" value="SSX03048.1"/>
    <property type="molecule type" value="Genomic_DNA"/>
</dbReference>
<dbReference type="Gene3D" id="3.90.810.10">
    <property type="entry name" value="CRIB domain"/>
    <property type="match status" value="1"/>
</dbReference>
<sequence>MPQNHLSHQKKLVLSNNFVIPEFALKVTKIGSNKGKEVMATVNDVWIQLFSCCFHSPQSPHRPVRRHHQRLKIDRSMIGNPTNFVHTGHIGSTDVEMSSHHLTVLQSQMQSKGGYDGGALRMSGNYEKIKVY</sequence>
<evidence type="ECO:0000259" key="11">
    <source>
        <dbReference type="PROSITE" id="PS50108"/>
    </source>
</evidence>
<evidence type="ECO:0000256" key="7">
    <source>
        <dbReference type="ARBA" id="ARBA00023136"/>
    </source>
</evidence>
<reference evidence="12" key="1">
    <citation type="submission" date="2018-04" db="EMBL/GenBank/DDBJ databases">
        <authorList>
            <person name="Go L.Y."/>
            <person name="Mitchell J.A."/>
        </authorList>
    </citation>
    <scope>NUCLEOTIDE SEQUENCE</scope>
    <source>
        <tissue evidence="12">Whole organism</tissue>
    </source>
</reference>
<evidence type="ECO:0000256" key="10">
    <source>
        <dbReference type="ARBA" id="ARBA00023288"/>
    </source>
</evidence>
<gene>
    <name evidence="13" type="primary">CSON008948</name>
</gene>
<dbReference type="PANTHER" id="PTHR13502:SF6">
    <property type="entry name" value="CDC42 SMALL EFFECTOR PROTEIN HOMOLOG"/>
    <property type="match status" value="1"/>
</dbReference>
<protein>
    <submittedName>
        <fullName evidence="13">CSON008948 protein</fullName>
    </submittedName>
</protein>
<dbReference type="Pfam" id="PF00786">
    <property type="entry name" value="PBD"/>
    <property type="match status" value="1"/>
</dbReference>
<dbReference type="FunFam" id="3.90.810.10:FF:000004">
    <property type="entry name" value="CDC42 small effector protein 2"/>
    <property type="match status" value="1"/>
</dbReference>
<dbReference type="GO" id="GO:0035023">
    <property type="term" value="P:regulation of Rho protein signal transduction"/>
    <property type="evidence" value="ECO:0007669"/>
    <property type="project" value="InterPro"/>
</dbReference>
<dbReference type="CDD" id="cd00132">
    <property type="entry name" value="CRIB"/>
    <property type="match status" value="1"/>
</dbReference>
<dbReference type="GO" id="GO:0031267">
    <property type="term" value="F:small GTPase binding"/>
    <property type="evidence" value="ECO:0007669"/>
    <property type="project" value="InterPro"/>
</dbReference>
<dbReference type="GO" id="GO:0008360">
    <property type="term" value="P:regulation of cell shape"/>
    <property type="evidence" value="ECO:0007669"/>
    <property type="project" value="UniProtKB-KW"/>
</dbReference>
<dbReference type="InterPro" id="IPR039056">
    <property type="entry name" value="SPEC"/>
</dbReference>
<keyword evidence="6" id="KW-0133">Cell shape</keyword>
<evidence type="ECO:0000256" key="6">
    <source>
        <dbReference type="ARBA" id="ARBA00022960"/>
    </source>
</evidence>
<evidence type="ECO:0000256" key="2">
    <source>
        <dbReference type="ARBA" id="ARBA00004245"/>
    </source>
</evidence>
<dbReference type="InterPro" id="IPR036936">
    <property type="entry name" value="CRIB_dom_sf"/>
</dbReference>
<keyword evidence="5" id="KW-0963">Cytoplasm</keyword>
<dbReference type="EMBL" id="UFQT01000344">
    <property type="protein sequence ID" value="SSX23414.1"/>
    <property type="molecule type" value="Genomic_DNA"/>
</dbReference>
<evidence type="ECO:0000313" key="13">
    <source>
        <dbReference type="EMBL" id="SSX23414.1"/>
    </source>
</evidence>
<evidence type="ECO:0000313" key="12">
    <source>
        <dbReference type="EMBL" id="SSX03048.1"/>
    </source>
</evidence>
<dbReference type="InterPro" id="IPR000095">
    <property type="entry name" value="CRIB_dom"/>
</dbReference>
<evidence type="ECO:0000256" key="1">
    <source>
        <dbReference type="ARBA" id="ARBA00004193"/>
    </source>
</evidence>
<dbReference type="GO" id="GO:0005856">
    <property type="term" value="C:cytoskeleton"/>
    <property type="evidence" value="ECO:0007669"/>
    <property type="project" value="UniProtKB-SubCell"/>
</dbReference>
<evidence type="ECO:0000256" key="5">
    <source>
        <dbReference type="ARBA" id="ARBA00022490"/>
    </source>
</evidence>
<evidence type="ECO:0000256" key="4">
    <source>
        <dbReference type="ARBA" id="ARBA00022475"/>
    </source>
</evidence>
<keyword evidence="10" id="KW-0449">Lipoprotein</keyword>
<keyword evidence="4" id="KW-1003">Cell membrane</keyword>
<comment type="similarity">
    <text evidence="3">Belongs to the CDC42SE/SPEC family.</text>
</comment>
<dbReference type="GO" id="GO:0005886">
    <property type="term" value="C:plasma membrane"/>
    <property type="evidence" value="ECO:0007669"/>
    <property type="project" value="UniProtKB-SubCell"/>
</dbReference>
<name>A0A336LZJ2_CULSO</name>
<feature type="domain" description="CRIB" evidence="11">
    <location>
        <begin position="78"/>
        <end position="91"/>
    </location>
</feature>
<evidence type="ECO:0000256" key="9">
    <source>
        <dbReference type="ARBA" id="ARBA00023212"/>
    </source>
</evidence>
<accession>A0A336LZJ2</accession>
<organism evidence="13">
    <name type="scientific">Culicoides sonorensis</name>
    <name type="common">Biting midge</name>
    <dbReference type="NCBI Taxonomy" id="179676"/>
    <lineage>
        <taxon>Eukaryota</taxon>
        <taxon>Metazoa</taxon>
        <taxon>Ecdysozoa</taxon>
        <taxon>Arthropoda</taxon>
        <taxon>Hexapoda</taxon>
        <taxon>Insecta</taxon>
        <taxon>Pterygota</taxon>
        <taxon>Neoptera</taxon>
        <taxon>Endopterygota</taxon>
        <taxon>Diptera</taxon>
        <taxon>Nematocera</taxon>
        <taxon>Chironomoidea</taxon>
        <taxon>Ceratopogonidae</taxon>
        <taxon>Ceratopogoninae</taxon>
        <taxon>Culicoides</taxon>
        <taxon>Monoculicoides</taxon>
    </lineage>
</organism>
<proteinExistence type="inferred from homology"/>
<keyword evidence="7" id="KW-0472">Membrane</keyword>
<dbReference type="AlphaFoldDB" id="A0A336LZJ2"/>
<keyword evidence="9" id="KW-0206">Cytoskeleton</keyword>
<reference evidence="13" key="2">
    <citation type="submission" date="2018-07" db="EMBL/GenBank/DDBJ databases">
        <authorList>
            <person name="Quirk P.G."/>
            <person name="Krulwich T.A."/>
        </authorList>
    </citation>
    <scope>NUCLEOTIDE SEQUENCE</scope>
</reference>
<dbReference type="PANTHER" id="PTHR13502">
    <property type="entry name" value="CDC42 SMALL EFFECTOR PROTEIN HOMOLOG"/>
    <property type="match status" value="1"/>
</dbReference>